<comment type="caution">
    <text evidence="2">The sequence shown here is derived from an EMBL/GenBank/DDBJ whole genome shotgun (WGS) entry which is preliminary data.</text>
</comment>
<dbReference type="InterPro" id="IPR000361">
    <property type="entry name" value="ATAP_core_dom"/>
</dbReference>
<dbReference type="NCBIfam" id="TIGR00049">
    <property type="entry name" value="iron-sulfur cluster assembly accessory protein"/>
    <property type="match status" value="1"/>
</dbReference>
<dbReference type="GO" id="GO:0005506">
    <property type="term" value="F:iron ion binding"/>
    <property type="evidence" value="ECO:0007669"/>
    <property type="project" value="TreeGrafter"/>
</dbReference>
<evidence type="ECO:0000259" key="1">
    <source>
        <dbReference type="Pfam" id="PF01521"/>
    </source>
</evidence>
<dbReference type="Gene3D" id="2.60.300.12">
    <property type="entry name" value="HesB-like domain"/>
    <property type="match status" value="1"/>
</dbReference>
<dbReference type="GO" id="GO:0051537">
    <property type="term" value="F:2 iron, 2 sulfur cluster binding"/>
    <property type="evidence" value="ECO:0007669"/>
    <property type="project" value="TreeGrafter"/>
</dbReference>
<dbReference type="Proteomes" id="UP000716004">
    <property type="component" value="Unassembled WGS sequence"/>
</dbReference>
<evidence type="ECO:0000313" key="3">
    <source>
        <dbReference type="Proteomes" id="UP000716004"/>
    </source>
</evidence>
<gene>
    <name evidence="2" type="primary">erpA</name>
    <name evidence="2" type="ORF">J9259_02810</name>
</gene>
<proteinExistence type="predicted"/>
<dbReference type="PANTHER" id="PTHR43011:SF1">
    <property type="entry name" value="IRON-SULFUR CLUSTER ASSEMBLY 2 HOMOLOG, MITOCHONDRIAL"/>
    <property type="match status" value="1"/>
</dbReference>
<dbReference type="EMBL" id="JAGVSJ010000004">
    <property type="protein sequence ID" value="MBX8631440.1"/>
    <property type="molecule type" value="Genomic_DNA"/>
</dbReference>
<sequence length="109" mass="11776">MFDVVFTEKAISKVKSLMPQNGKQAYLRVYVAGGGCGGFKYGMTFDEKVDVLNDFQLEKGGVKIVVDRESAAYIEGTEIDYVDSLQGSGFTFSNPNAKSTCSCGQSFSA</sequence>
<dbReference type="PANTHER" id="PTHR43011">
    <property type="entry name" value="IRON-SULFUR CLUSTER ASSEMBLY 2 HOMOLOG, MITOCHONDRIAL"/>
    <property type="match status" value="1"/>
</dbReference>
<dbReference type="Pfam" id="PF01521">
    <property type="entry name" value="Fe-S_biosyn"/>
    <property type="match status" value="1"/>
</dbReference>
<evidence type="ECO:0000313" key="2">
    <source>
        <dbReference type="EMBL" id="MBX8631440.1"/>
    </source>
</evidence>
<organism evidence="2 3">
    <name type="scientific">Candidatus Sysuiplasma superficiale</name>
    <dbReference type="NCBI Taxonomy" id="2823368"/>
    <lineage>
        <taxon>Archaea</taxon>
        <taxon>Methanobacteriati</taxon>
        <taxon>Thermoplasmatota</taxon>
        <taxon>Thermoplasmata</taxon>
        <taxon>Candidatus Sysuiplasmatales</taxon>
        <taxon>Candidatus Sysuiplasmataceae</taxon>
        <taxon>Candidatus Sysuiplasma</taxon>
    </lineage>
</organism>
<dbReference type="SUPFAM" id="SSF89360">
    <property type="entry name" value="HesB-like domain"/>
    <property type="match status" value="1"/>
</dbReference>
<name>A0A8J8CDR7_9ARCH</name>
<dbReference type="AlphaFoldDB" id="A0A8J8CDR7"/>
<dbReference type="InterPro" id="IPR016092">
    <property type="entry name" value="ATAP"/>
</dbReference>
<dbReference type="InterPro" id="IPR035903">
    <property type="entry name" value="HesB-like_dom_sf"/>
</dbReference>
<accession>A0A8J8CDR7</accession>
<reference evidence="2" key="1">
    <citation type="submission" date="2021-04" db="EMBL/GenBank/DDBJ databases">
        <title>Genomic insights into ecological role and evolution of a novel Thermoplasmata order Candidatus Sysuiplasmatales.</title>
        <authorList>
            <person name="Yuan Y."/>
        </authorList>
    </citation>
    <scope>NUCLEOTIDE SEQUENCE</scope>
    <source>
        <strain evidence="2">YP2-bin.285</strain>
    </source>
</reference>
<dbReference type="NCBIfam" id="NF010147">
    <property type="entry name" value="PRK13623.1"/>
    <property type="match status" value="1"/>
</dbReference>
<dbReference type="InterPro" id="IPR017870">
    <property type="entry name" value="FeS_cluster_insertion_CS"/>
</dbReference>
<dbReference type="PROSITE" id="PS01152">
    <property type="entry name" value="HESB"/>
    <property type="match status" value="1"/>
</dbReference>
<protein>
    <submittedName>
        <fullName evidence="2">Iron-sulfur cluster insertion protein ErpA</fullName>
    </submittedName>
</protein>
<dbReference type="GO" id="GO:0051539">
    <property type="term" value="F:4 iron, 4 sulfur cluster binding"/>
    <property type="evidence" value="ECO:0007669"/>
    <property type="project" value="TreeGrafter"/>
</dbReference>
<dbReference type="GO" id="GO:0016226">
    <property type="term" value="P:iron-sulfur cluster assembly"/>
    <property type="evidence" value="ECO:0007669"/>
    <property type="project" value="InterPro"/>
</dbReference>
<feature type="domain" description="Core" evidence="1">
    <location>
        <begin position="5"/>
        <end position="104"/>
    </location>
</feature>